<name>A0ABV2TT28_9FLAO</name>
<reference evidence="1 2" key="1">
    <citation type="submission" date="2024-07" db="EMBL/GenBank/DDBJ databases">
        <title>The genome sequence of type strain Sediminicola luteus GDMCC 1.2596T.</title>
        <authorList>
            <person name="Liu Y."/>
        </authorList>
    </citation>
    <scope>NUCLEOTIDE SEQUENCE [LARGE SCALE GENOMIC DNA]</scope>
    <source>
        <strain evidence="1 2">GDMCC 1.2596</strain>
    </source>
</reference>
<organism evidence="1 2">
    <name type="scientific">Sediminicola luteus</name>
    <dbReference type="NCBI Taxonomy" id="319238"/>
    <lineage>
        <taxon>Bacteria</taxon>
        <taxon>Pseudomonadati</taxon>
        <taxon>Bacteroidota</taxon>
        <taxon>Flavobacteriia</taxon>
        <taxon>Flavobacteriales</taxon>
        <taxon>Flavobacteriaceae</taxon>
        <taxon>Sediminicola</taxon>
    </lineage>
</organism>
<evidence type="ECO:0000313" key="1">
    <source>
        <dbReference type="EMBL" id="MET7028413.1"/>
    </source>
</evidence>
<keyword evidence="2" id="KW-1185">Reference proteome</keyword>
<accession>A0ABV2TT28</accession>
<gene>
    <name evidence="1" type="ORF">ABXZ32_03350</name>
</gene>
<evidence type="ECO:0000313" key="2">
    <source>
        <dbReference type="Proteomes" id="UP001549773"/>
    </source>
</evidence>
<dbReference type="RefSeq" id="WP_354617245.1">
    <property type="nucleotide sequence ID" value="NZ_JBEWYP010000001.1"/>
</dbReference>
<protein>
    <submittedName>
        <fullName evidence="1">Uncharacterized protein</fullName>
    </submittedName>
</protein>
<proteinExistence type="predicted"/>
<comment type="caution">
    <text evidence="1">The sequence shown here is derived from an EMBL/GenBank/DDBJ whole genome shotgun (WGS) entry which is preliminary data.</text>
</comment>
<dbReference type="EMBL" id="JBEWYP010000001">
    <property type="protein sequence ID" value="MET7028413.1"/>
    <property type="molecule type" value="Genomic_DNA"/>
</dbReference>
<dbReference type="Proteomes" id="UP001549773">
    <property type="component" value="Unassembled WGS sequence"/>
</dbReference>
<sequence length="264" mass="30369">MSSISSMQLRLLYIFSLTVLYNLPLMAQTTINYNTSSRPSGDAAMEAAANLMTRRNPSNDFLFSNVRNAEVNVDWKNASGSPYLKESFSPCKLYSNNEQLGSFYYRYNAYSDEIELKESLSSPQISSLVQNKHFRLIDGSNIYTYNTIVSKKNEHSEGHLNLLEDGEHFSLFRKDFVTFKKGAPAPNSMVKATPDKFTNFTEFYYVEKSSGNEQAYFLDNNLKNFLNSRNKNEKVKIKTIIKEQKLNTKKEADLILLFRLLNNR</sequence>